<reference evidence="2 3" key="1">
    <citation type="submission" date="2021-07" db="EMBL/GenBank/DDBJ databases">
        <authorList>
            <person name="Palmer J.M."/>
        </authorList>
    </citation>
    <scope>NUCLEOTIDE SEQUENCE [LARGE SCALE GENOMIC DNA]</scope>
    <source>
        <strain evidence="2 3">AT_MEX2019</strain>
        <tissue evidence="2">Muscle</tissue>
    </source>
</reference>
<evidence type="ECO:0000313" key="2">
    <source>
        <dbReference type="EMBL" id="MED6257491.1"/>
    </source>
</evidence>
<dbReference type="Pfam" id="PF11803">
    <property type="entry name" value="UXS1_N"/>
    <property type="match status" value="1"/>
</dbReference>
<dbReference type="InterPro" id="IPR021761">
    <property type="entry name" value="UXS1_N"/>
</dbReference>
<feature type="domain" description="UDP-glucuronate decarboxylase N-terminal" evidence="1">
    <location>
        <begin position="17"/>
        <end position="65"/>
    </location>
</feature>
<name>A0ABU7C5M4_9TELE</name>
<protein>
    <recommendedName>
        <fullName evidence="1">UDP-glucuronate decarboxylase N-terminal domain-containing protein</fullName>
    </recommendedName>
</protein>
<sequence length="87" mass="9847">MSGCCVYSPKSKSQNSSGLNRRMMKLLFALALIAYIASVWGTYTNMRSIQENGDLKIEQKIDEVKNHQGFLLTPDCDEDPADWMTQI</sequence>
<evidence type="ECO:0000259" key="1">
    <source>
        <dbReference type="Pfam" id="PF11803"/>
    </source>
</evidence>
<keyword evidence="3" id="KW-1185">Reference proteome</keyword>
<comment type="caution">
    <text evidence="2">The sequence shown here is derived from an EMBL/GenBank/DDBJ whole genome shotgun (WGS) entry which is preliminary data.</text>
</comment>
<gene>
    <name evidence="2" type="ORF">ATANTOWER_024881</name>
</gene>
<organism evidence="2 3">
    <name type="scientific">Ataeniobius toweri</name>
    <dbReference type="NCBI Taxonomy" id="208326"/>
    <lineage>
        <taxon>Eukaryota</taxon>
        <taxon>Metazoa</taxon>
        <taxon>Chordata</taxon>
        <taxon>Craniata</taxon>
        <taxon>Vertebrata</taxon>
        <taxon>Euteleostomi</taxon>
        <taxon>Actinopterygii</taxon>
        <taxon>Neopterygii</taxon>
        <taxon>Teleostei</taxon>
        <taxon>Neoteleostei</taxon>
        <taxon>Acanthomorphata</taxon>
        <taxon>Ovalentaria</taxon>
        <taxon>Atherinomorphae</taxon>
        <taxon>Cyprinodontiformes</taxon>
        <taxon>Goodeidae</taxon>
        <taxon>Ataeniobius</taxon>
    </lineage>
</organism>
<accession>A0ABU7C5M4</accession>
<dbReference type="Proteomes" id="UP001345963">
    <property type="component" value="Unassembled WGS sequence"/>
</dbReference>
<evidence type="ECO:0000313" key="3">
    <source>
        <dbReference type="Proteomes" id="UP001345963"/>
    </source>
</evidence>
<proteinExistence type="predicted"/>
<dbReference type="EMBL" id="JAHUTI010079246">
    <property type="protein sequence ID" value="MED6257491.1"/>
    <property type="molecule type" value="Genomic_DNA"/>
</dbReference>